<gene>
    <name evidence="1" type="primary">SLX1_1</name>
    <name evidence="1" type="ORF">LTR37_012014</name>
</gene>
<reference evidence="1" key="1">
    <citation type="submission" date="2023-07" db="EMBL/GenBank/DDBJ databases">
        <title>Black Yeasts Isolated from many extreme environments.</title>
        <authorList>
            <person name="Coleine C."/>
            <person name="Stajich J.E."/>
            <person name="Selbmann L."/>
        </authorList>
    </citation>
    <scope>NUCLEOTIDE SEQUENCE</scope>
    <source>
        <strain evidence="1">CCFEE 5714</strain>
    </source>
</reference>
<evidence type="ECO:0000313" key="1">
    <source>
        <dbReference type="EMBL" id="KAK3707666.1"/>
    </source>
</evidence>
<keyword evidence="2" id="KW-1185">Reference proteome</keyword>
<protein>
    <submittedName>
        <fullName evidence="1">Slx4p interacting protein</fullName>
    </submittedName>
</protein>
<dbReference type="Proteomes" id="UP001281147">
    <property type="component" value="Unassembled WGS sequence"/>
</dbReference>
<comment type="caution">
    <text evidence="1">The sequence shown here is derived from an EMBL/GenBank/DDBJ whole genome shotgun (WGS) entry which is preliminary data.</text>
</comment>
<sequence>MAEYSSNTPYLPKLTFNAVPDNFTLFAQNWTSTQAYGATAFQRWPLKLTFYSQDVFKVWQKWTAQHVERLRPGIEVGMEESILNSASSTELMAETATGIYALDVGHGGLKAHLEKSKAVLGAAIPPKCTFCHRDVPQGGVMSIVCPTDGCGTSGHLECFATHFLETDGDNLVPTTGTCPGCGAKLQWIDLVKESSLRIRGEKEVEKLFKVRKPRGAKKQDHVATIPDEDDEESAEEDDDAMDDEWHYLSEDSIAGPDRQVVRSDPIPFTKATNHASSALQTHSEPVIEDSDWDEAELIT</sequence>
<proteinExistence type="predicted"/>
<accession>A0ACC3N0K7</accession>
<name>A0ACC3N0K7_9PEZI</name>
<dbReference type="EMBL" id="JAUTXU010000108">
    <property type="protein sequence ID" value="KAK3707666.1"/>
    <property type="molecule type" value="Genomic_DNA"/>
</dbReference>
<evidence type="ECO:0000313" key="2">
    <source>
        <dbReference type="Proteomes" id="UP001281147"/>
    </source>
</evidence>
<organism evidence="1 2">
    <name type="scientific">Vermiconidia calcicola</name>
    <dbReference type="NCBI Taxonomy" id="1690605"/>
    <lineage>
        <taxon>Eukaryota</taxon>
        <taxon>Fungi</taxon>
        <taxon>Dikarya</taxon>
        <taxon>Ascomycota</taxon>
        <taxon>Pezizomycotina</taxon>
        <taxon>Dothideomycetes</taxon>
        <taxon>Dothideomycetidae</taxon>
        <taxon>Mycosphaerellales</taxon>
        <taxon>Extremaceae</taxon>
        <taxon>Vermiconidia</taxon>
    </lineage>
</organism>